<feature type="transmembrane region" description="Helical" evidence="1">
    <location>
        <begin position="46"/>
        <end position="65"/>
    </location>
</feature>
<accession>A0ABZ0L5R8</accession>
<dbReference type="InterPro" id="IPR040680">
    <property type="entry name" value="DUF5643"/>
</dbReference>
<reference evidence="4 5" key="1">
    <citation type="submission" date="2023-06" db="EMBL/GenBank/DDBJ databases">
        <title>Sporosarcina sp. nov., isolated from Korean tranditional fermented seafood 'Jeotgal'.</title>
        <authorList>
            <person name="Yang A.I."/>
            <person name="Shin N.-R."/>
        </authorList>
    </citation>
    <scope>NUCLEOTIDE SEQUENCE [LARGE SCALE GENOMIC DNA]</scope>
    <source>
        <strain evidence="4 5">T2O-4</strain>
    </source>
</reference>
<keyword evidence="1" id="KW-0472">Membrane</keyword>
<keyword evidence="1" id="KW-1133">Transmembrane helix</keyword>
<keyword evidence="1" id="KW-0812">Transmembrane</keyword>
<evidence type="ECO:0000256" key="1">
    <source>
        <dbReference type="SAM" id="Phobius"/>
    </source>
</evidence>
<dbReference type="Pfam" id="PF18705">
    <property type="entry name" value="DUF5643"/>
    <property type="match status" value="1"/>
</dbReference>
<keyword evidence="5" id="KW-1185">Reference proteome</keyword>
<proteinExistence type="predicted"/>
<dbReference type="Proteomes" id="UP001303902">
    <property type="component" value="Chromosome"/>
</dbReference>
<dbReference type="EMBL" id="CP129118">
    <property type="protein sequence ID" value="WOV87524.1"/>
    <property type="molecule type" value="Genomic_DNA"/>
</dbReference>
<evidence type="ECO:0000313" key="5">
    <source>
        <dbReference type="Proteomes" id="UP001303902"/>
    </source>
</evidence>
<dbReference type="Gene3D" id="2.60.40.1640">
    <property type="entry name" value="Conserved domain protein"/>
    <property type="match status" value="1"/>
</dbReference>
<protein>
    <submittedName>
        <fullName evidence="4">DUF4179 domain-containing protein</fullName>
    </submittedName>
</protein>
<sequence length="366" mass="40839">MKNLYKQFDKLKMDTDLQPIDVNELEKARIKQNVLRSKKKNHMPKIASAAVAVVAASCITFGVAFPTLAAKLPIVGNLFESFIDEDRYVFDEFADYASDVGVTKESNGIQVTVTDAVYDGENITIAYTMTSDQDLGERPILEGKLSAEEFGDSYEHFGYFPNYLTKKISDTEYAGLFVYQLIEGPKPDEIHLSWDGDSIINLGNTNNATHGDWSFQMTLQALEGKTTELDELSMSTAVEGIDINVFKMTATPISTSIYLSEIVDIPTVTLEEDEWRGITFDYAVFDNLGNEYKTIHYKDIGHSPDFKNATSNARLTTTLFHADATSISIVPTVNIYKQGEQVGKDFILELATEPQKLEAIQIPLNK</sequence>
<gene>
    <name evidence="4" type="ORF">QWT69_17005</name>
</gene>
<organism evidence="4 5">
    <name type="scientific">Sporosarcina oncorhynchi</name>
    <dbReference type="NCBI Taxonomy" id="3056444"/>
    <lineage>
        <taxon>Bacteria</taxon>
        <taxon>Bacillati</taxon>
        <taxon>Bacillota</taxon>
        <taxon>Bacilli</taxon>
        <taxon>Bacillales</taxon>
        <taxon>Caryophanaceae</taxon>
        <taxon>Sporosarcina</taxon>
    </lineage>
</organism>
<evidence type="ECO:0000313" key="4">
    <source>
        <dbReference type="EMBL" id="WOV87524.1"/>
    </source>
</evidence>
<evidence type="ECO:0000259" key="2">
    <source>
        <dbReference type="Pfam" id="PF13786"/>
    </source>
</evidence>
<dbReference type="InterPro" id="IPR025436">
    <property type="entry name" value="DUF4179"/>
</dbReference>
<feature type="domain" description="DUF4179" evidence="2">
    <location>
        <begin position="38"/>
        <end position="130"/>
    </location>
</feature>
<dbReference type="RefSeq" id="WP_317967724.1">
    <property type="nucleotide sequence ID" value="NZ_CP129118.1"/>
</dbReference>
<feature type="domain" description="DUF5643" evidence="3">
    <location>
        <begin position="235"/>
        <end position="344"/>
    </location>
</feature>
<name>A0ABZ0L5R8_9BACL</name>
<dbReference type="Pfam" id="PF13786">
    <property type="entry name" value="DUF4179"/>
    <property type="match status" value="1"/>
</dbReference>
<dbReference type="Gene3D" id="2.60.40.1630">
    <property type="entry name" value="bacillus anthracis domain"/>
    <property type="match status" value="1"/>
</dbReference>
<evidence type="ECO:0000259" key="3">
    <source>
        <dbReference type="Pfam" id="PF18705"/>
    </source>
</evidence>